<organism evidence="1 2">
    <name type="scientific">Heliocybe sulcata</name>
    <dbReference type="NCBI Taxonomy" id="5364"/>
    <lineage>
        <taxon>Eukaryota</taxon>
        <taxon>Fungi</taxon>
        <taxon>Dikarya</taxon>
        <taxon>Basidiomycota</taxon>
        <taxon>Agaricomycotina</taxon>
        <taxon>Agaricomycetes</taxon>
        <taxon>Gloeophyllales</taxon>
        <taxon>Gloeophyllaceae</taxon>
        <taxon>Heliocybe</taxon>
    </lineage>
</organism>
<dbReference type="InterPro" id="IPR032675">
    <property type="entry name" value="LRR_dom_sf"/>
</dbReference>
<dbReference type="STRING" id="5364.A0A5C3N000"/>
<dbReference type="AlphaFoldDB" id="A0A5C3N000"/>
<evidence type="ECO:0000313" key="2">
    <source>
        <dbReference type="Proteomes" id="UP000305948"/>
    </source>
</evidence>
<dbReference type="EMBL" id="ML213516">
    <property type="protein sequence ID" value="TFK49368.1"/>
    <property type="molecule type" value="Genomic_DNA"/>
</dbReference>
<dbReference type="Gene3D" id="3.80.10.10">
    <property type="entry name" value="Ribonuclease Inhibitor"/>
    <property type="match status" value="1"/>
</dbReference>
<dbReference type="OrthoDB" id="2631350at2759"/>
<evidence type="ECO:0008006" key="3">
    <source>
        <dbReference type="Google" id="ProtNLM"/>
    </source>
</evidence>
<keyword evidence="2" id="KW-1185">Reference proteome</keyword>
<sequence length="517" mass="59124">MHQALVLPDLLREILSHLQVQKRWNDTADTKRERQHLIWVALTCKAFLDPALDVLWFRIDSLTPLLKLLDGFRWAGDFYVIGGPLPPENLLRFNRYAESVRELEYRRDEYIHPSIFHRLLVTRRAPLLPGLRVLQWEDADSSSLEPFFLLSPSLERVEIKLAYSRTVIPDDHAFQAFMYALEDTAPFLQHFSFSGTLRHNYLQSLPRFATLRSVKLVGKAPLAESEIPVALTTPNMYYSFSILEHLTSLDIDVDGLQTFYDLHYYQFRALRYLRLSGHLNIIMSTLATVSTGQLECLELYFSNTKPHDLPTLFVKIAHRFPRLGALKVHAATPSWRQPVEQLPFANVLGPLLSLSLLEDVNLELENVALVIDDENMAALAAAWPLLQSFSCHYSVVSSSISPTLWCLFAFIYHCPSLLSLSIHVRMSMPAANGWQPSSVHGLKMIDLLEWPGDYIDVAQTAMILDSLFPKLDLETITKESWRSSTWQAVFQTMLRGRNAWHVQDGTMVMMPLGMANM</sequence>
<gene>
    <name evidence="1" type="ORF">OE88DRAFT_1736992</name>
</gene>
<dbReference type="Proteomes" id="UP000305948">
    <property type="component" value="Unassembled WGS sequence"/>
</dbReference>
<reference evidence="1 2" key="1">
    <citation type="journal article" date="2019" name="Nat. Ecol. Evol.">
        <title>Megaphylogeny resolves global patterns of mushroom evolution.</title>
        <authorList>
            <person name="Varga T."/>
            <person name="Krizsan K."/>
            <person name="Foldi C."/>
            <person name="Dima B."/>
            <person name="Sanchez-Garcia M."/>
            <person name="Sanchez-Ramirez S."/>
            <person name="Szollosi G.J."/>
            <person name="Szarkandi J.G."/>
            <person name="Papp V."/>
            <person name="Albert L."/>
            <person name="Andreopoulos W."/>
            <person name="Angelini C."/>
            <person name="Antonin V."/>
            <person name="Barry K.W."/>
            <person name="Bougher N.L."/>
            <person name="Buchanan P."/>
            <person name="Buyck B."/>
            <person name="Bense V."/>
            <person name="Catcheside P."/>
            <person name="Chovatia M."/>
            <person name="Cooper J."/>
            <person name="Damon W."/>
            <person name="Desjardin D."/>
            <person name="Finy P."/>
            <person name="Geml J."/>
            <person name="Haridas S."/>
            <person name="Hughes K."/>
            <person name="Justo A."/>
            <person name="Karasinski D."/>
            <person name="Kautmanova I."/>
            <person name="Kiss B."/>
            <person name="Kocsube S."/>
            <person name="Kotiranta H."/>
            <person name="LaButti K.M."/>
            <person name="Lechner B.E."/>
            <person name="Liimatainen K."/>
            <person name="Lipzen A."/>
            <person name="Lukacs Z."/>
            <person name="Mihaltcheva S."/>
            <person name="Morgado L.N."/>
            <person name="Niskanen T."/>
            <person name="Noordeloos M.E."/>
            <person name="Ohm R.A."/>
            <person name="Ortiz-Santana B."/>
            <person name="Ovrebo C."/>
            <person name="Racz N."/>
            <person name="Riley R."/>
            <person name="Savchenko A."/>
            <person name="Shiryaev A."/>
            <person name="Soop K."/>
            <person name="Spirin V."/>
            <person name="Szebenyi C."/>
            <person name="Tomsovsky M."/>
            <person name="Tulloss R.E."/>
            <person name="Uehling J."/>
            <person name="Grigoriev I.V."/>
            <person name="Vagvolgyi C."/>
            <person name="Papp T."/>
            <person name="Martin F.M."/>
            <person name="Miettinen O."/>
            <person name="Hibbett D.S."/>
            <person name="Nagy L.G."/>
        </authorList>
    </citation>
    <scope>NUCLEOTIDE SEQUENCE [LARGE SCALE GENOMIC DNA]</scope>
    <source>
        <strain evidence="1 2">OMC1185</strain>
    </source>
</reference>
<name>A0A5C3N000_9AGAM</name>
<accession>A0A5C3N000</accession>
<dbReference type="SUPFAM" id="SSF52047">
    <property type="entry name" value="RNI-like"/>
    <property type="match status" value="1"/>
</dbReference>
<evidence type="ECO:0000313" key="1">
    <source>
        <dbReference type="EMBL" id="TFK49368.1"/>
    </source>
</evidence>
<protein>
    <recommendedName>
        <fullName evidence="3">F-box domain-containing protein</fullName>
    </recommendedName>
</protein>
<proteinExistence type="predicted"/>